<reference evidence="3 4" key="1">
    <citation type="submission" date="2016-01" db="EMBL/GenBank/DDBJ databases">
        <title>Genome Sequences of Twelve Sporeforming Bacillus Species Isolated from Foods.</title>
        <authorList>
            <person name="Berendsen E.M."/>
            <person name="Wells-Bennik M.H."/>
            <person name="Krawcyk A.O."/>
            <person name="De Jong A."/>
            <person name="Holsappel S."/>
            <person name="Eijlander R.T."/>
            <person name="Kuipers O.P."/>
        </authorList>
    </citation>
    <scope>NUCLEOTIDE SEQUENCE [LARGE SCALE GENOMIC DNA]</scope>
    <source>
        <strain evidence="3 4">B4099</strain>
    </source>
</reference>
<feature type="region of interest" description="Disordered" evidence="1">
    <location>
        <begin position="34"/>
        <end position="86"/>
    </location>
</feature>
<evidence type="ECO:0000313" key="3">
    <source>
        <dbReference type="EMBL" id="KYC65196.1"/>
    </source>
</evidence>
<dbReference type="Proteomes" id="UP000075304">
    <property type="component" value="Unassembled WGS sequence"/>
</dbReference>
<keyword evidence="2" id="KW-1133">Transmembrane helix</keyword>
<keyword evidence="2" id="KW-0472">Membrane</keyword>
<evidence type="ECO:0000313" key="4">
    <source>
        <dbReference type="Proteomes" id="UP000075304"/>
    </source>
</evidence>
<proteinExistence type="predicted"/>
<sequence length="222" mass="25026">MKTKKPFYKRWWFIVVAVILGLSIIGEMFDDGSTETASTKKVASTNSEAAKPEANSKEKQEKSSQEKPKEESKKPEIKKPKEAPKSFDDTVKDTVIKELGTKANTGKKRLVQEGSSDIDGGKSVVVTMAGDELFTTKSTLRQMETNSAKLFEKLFKDKKVARVTLVWRQTLVDTYGKESDDNVLKIELTRATANKIEWKNFNAENFEQVADNSWVHPAMLKK</sequence>
<dbReference type="AlphaFoldDB" id="A0A150K705"/>
<keyword evidence="2" id="KW-0812">Transmembrane</keyword>
<protein>
    <submittedName>
        <fullName evidence="3">Uncharacterized protein</fullName>
    </submittedName>
</protein>
<comment type="caution">
    <text evidence="3">The sequence shown here is derived from an EMBL/GenBank/DDBJ whole genome shotgun (WGS) entry which is preliminary data.</text>
</comment>
<name>A0A150K705_HEYCO</name>
<feature type="compositionally biased region" description="Polar residues" evidence="1">
    <location>
        <begin position="34"/>
        <end position="48"/>
    </location>
</feature>
<dbReference type="EMBL" id="LQYI01000091">
    <property type="protein sequence ID" value="KYC65196.1"/>
    <property type="molecule type" value="Genomic_DNA"/>
</dbReference>
<gene>
    <name evidence="3" type="ORF">B4099_0342</name>
</gene>
<feature type="transmembrane region" description="Helical" evidence="2">
    <location>
        <begin position="12"/>
        <end position="29"/>
    </location>
</feature>
<evidence type="ECO:0000256" key="1">
    <source>
        <dbReference type="SAM" id="MobiDB-lite"/>
    </source>
</evidence>
<dbReference type="RefSeq" id="WP_061575466.1">
    <property type="nucleotide sequence ID" value="NZ_LQYI01000091.1"/>
</dbReference>
<feature type="compositionally biased region" description="Basic and acidic residues" evidence="1">
    <location>
        <begin position="50"/>
        <end position="86"/>
    </location>
</feature>
<organism evidence="3 4">
    <name type="scientific">Heyndrickxia coagulans</name>
    <name type="common">Weizmannia coagulans</name>
    <dbReference type="NCBI Taxonomy" id="1398"/>
    <lineage>
        <taxon>Bacteria</taxon>
        <taxon>Bacillati</taxon>
        <taxon>Bacillota</taxon>
        <taxon>Bacilli</taxon>
        <taxon>Bacillales</taxon>
        <taxon>Bacillaceae</taxon>
        <taxon>Heyndrickxia</taxon>
    </lineage>
</organism>
<accession>A0A150K705</accession>
<evidence type="ECO:0000256" key="2">
    <source>
        <dbReference type="SAM" id="Phobius"/>
    </source>
</evidence>
<dbReference type="PATRIC" id="fig|1398.25.peg.401"/>